<evidence type="ECO:0000313" key="1">
    <source>
        <dbReference type="EMBL" id="EFO16067.1"/>
    </source>
</evidence>
<accession>A0A1S0TLN2</accession>
<gene>
    <name evidence="1" type="ORF">LOAG_12441</name>
</gene>
<dbReference type="EMBL" id="JH712526">
    <property type="protein sequence ID" value="EFO16067.1"/>
    <property type="molecule type" value="Genomic_DNA"/>
</dbReference>
<dbReference type="GeneID" id="9949902"/>
<name>A0A1S0TLN2_LOALO</name>
<dbReference type="OrthoDB" id="10493593at2759"/>
<organism evidence="1">
    <name type="scientific">Loa loa</name>
    <name type="common">Eye worm</name>
    <name type="synonym">Filaria loa</name>
    <dbReference type="NCBI Taxonomy" id="7209"/>
    <lineage>
        <taxon>Eukaryota</taxon>
        <taxon>Metazoa</taxon>
        <taxon>Ecdysozoa</taxon>
        <taxon>Nematoda</taxon>
        <taxon>Chromadorea</taxon>
        <taxon>Rhabditida</taxon>
        <taxon>Spirurina</taxon>
        <taxon>Spiruromorpha</taxon>
        <taxon>Filarioidea</taxon>
        <taxon>Onchocercidae</taxon>
        <taxon>Loa</taxon>
    </lineage>
</organism>
<reference evidence="1" key="1">
    <citation type="submission" date="2012-04" db="EMBL/GenBank/DDBJ databases">
        <title>The Genome Sequence of Loa loa.</title>
        <authorList>
            <consortium name="The Broad Institute Genome Sequencing Platform"/>
            <consortium name="Broad Institute Genome Sequencing Center for Infectious Disease"/>
            <person name="Nutman T.B."/>
            <person name="Fink D.L."/>
            <person name="Russ C."/>
            <person name="Young S."/>
            <person name="Zeng Q."/>
            <person name="Gargeya S."/>
            <person name="Alvarado L."/>
            <person name="Berlin A."/>
            <person name="Chapman S.B."/>
            <person name="Chen Z."/>
            <person name="Freedman E."/>
            <person name="Gellesch M."/>
            <person name="Goldberg J."/>
            <person name="Griggs A."/>
            <person name="Gujja S."/>
            <person name="Heilman E.R."/>
            <person name="Heiman D."/>
            <person name="Howarth C."/>
            <person name="Mehta T."/>
            <person name="Neiman D."/>
            <person name="Pearson M."/>
            <person name="Roberts A."/>
            <person name="Saif S."/>
            <person name="Shea T."/>
            <person name="Shenoy N."/>
            <person name="Sisk P."/>
            <person name="Stolte C."/>
            <person name="Sykes S."/>
            <person name="White J."/>
            <person name="Yandava C."/>
            <person name="Haas B."/>
            <person name="Henn M.R."/>
            <person name="Nusbaum C."/>
            <person name="Birren B."/>
        </authorList>
    </citation>
    <scope>NUCLEOTIDE SEQUENCE [LARGE SCALE GENOMIC DNA]</scope>
</reference>
<dbReference type="CTD" id="9949902"/>
<proteinExistence type="predicted"/>
<dbReference type="InParanoid" id="A0A1S0TLN2"/>
<dbReference type="RefSeq" id="XP_003148002.1">
    <property type="nucleotide sequence ID" value="XM_003147954.1"/>
</dbReference>
<protein>
    <submittedName>
        <fullName evidence="1">Uncharacterized protein</fullName>
    </submittedName>
</protein>
<dbReference type="AlphaFoldDB" id="A0A1S0TLN2"/>
<dbReference type="KEGG" id="loa:LOAG_12441"/>
<sequence>MITCSSSHRSLPNVPLSNSTVSSISTETIPSHFTANNSTLCMTSRIDDDIVEIIPEFTKRSYTLDCSDVQRIRISCNIFDRKNDIPMDNRAVIGFQQRKMKEFPLQTDDEISEIPILGLKNPVVFLTPKVMHKKKSLSAG</sequence>